<keyword evidence="4" id="KW-0804">Transcription</keyword>
<evidence type="ECO:0000313" key="9">
    <source>
        <dbReference type="Proteomes" id="UP001346149"/>
    </source>
</evidence>
<gene>
    <name evidence="8" type="ORF">SAY86_016705</name>
</gene>
<dbReference type="PANTHER" id="PTHR31221:SF126">
    <property type="entry name" value="WRKY DOMAIN-CONTAINING PROTEIN"/>
    <property type="match status" value="1"/>
</dbReference>
<sequence length="740" mass="80742">MLPPACLDALKAVGTKLASMRSEKVVPCSNLARAAQYQGSLIYPRGRISSVAKLIPVRPRRKAELAEADRGVLKGGVGILGINSFSQSIRHGDDQNANAMSCSWNETPLETTHRPSLGGDEGRSPSFLESAAAHNDQKVSPDHSAELCSSESRLAPRGGLMERIATRTGFNPPKLNTKEIRANGILNTEARSPGLKLSPGLSPTILLESPVFISNSLHSPTTERFSFVPPNSSSRCLILAPGPNRIRDKDLVEDNDSSFAFNPVAELRSSFFSSEPKITPISPQQSFPRREISAQPDATLQSSNRAERPTIHPQTCFSPSMMEKHVSSNNSVGTIPSDQRMLENTAARDDQSSPLDEEDQKGNTNSTLELGSPSEVGYNGRKYGHKQVMDGGYPRSYYKCTHPDCQVKKNVEQSYDGRITEIIYKGAHNLPCLNQAAKGSWKGNFELPSSPSDEPGYSNPNNIGPENQNSSNFEPGRAVEASSPFSNDEHPNDQANGSVLLDPKTEEYVESKRRKIEAYPADMTGATRAIQEPRFVVQTTSDVDILDDGYRWRKYGQKVVKGNPNPRSYYKRTSQGCPVRKHVERASHNLKSVITTYEGKHNHDIPAARNSSHGNMELASTHPVASGVQANVHRQEPSQAHLGSLRFAGPGALATLGLPGRPRLSHQSFGLNAQPRMPSLVMAGRGGGNGNMLMLPIHPFLAAQQQNHANQMTLILPKGELKPEHMADAGLNRLPLRPHM</sequence>
<evidence type="ECO:0000256" key="2">
    <source>
        <dbReference type="ARBA" id="ARBA00023015"/>
    </source>
</evidence>
<dbReference type="PANTHER" id="PTHR31221">
    <property type="entry name" value="WRKY TRANSCRIPTION FACTOR PROTEIN 1-RELATED"/>
    <property type="match status" value="1"/>
</dbReference>
<feature type="region of interest" description="Disordered" evidence="6">
    <location>
        <begin position="444"/>
        <end position="504"/>
    </location>
</feature>
<dbReference type="AlphaFoldDB" id="A0AAN7LGI4"/>
<evidence type="ECO:0000256" key="1">
    <source>
        <dbReference type="ARBA" id="ARBA00004123"/>
    </source>
</evidence>
<keyword evidence="3" id="KW-0238">DNA-binding</keyword>
<dbReference type="InterPro" id="IPR036576">
    <property type="entry name" value="WRKY_dom_sf"/>
</dbReference>
<evidence type="ECO:0000313" key="8">
    <source>
        <dbReference type="EMBL" id="KAK4782603.1"/>
    </source>
</evidence>
<dbReference type="FunFam" id="2.20.25.80:FF:000003">
    <property type="entry name" value="WRKY transcription factor 57"/>
    <property type="match status" value="1"/>
</dbReference>
<dbReference type="GO" id="GO:0043565">
    <property type="term" value="F:sequence-specific DNA binding"/>
    <property type="evidence" value="ECO:0007669"/>
    <property type="project" value="InterPro"/>
</dbReference>
<keyword evidence="2" id="KW-0805">Transcription regulation</keyword>
<feature type="domain" description="WRKY" evidence="7">
    <location>
        <begin position="541"/>
        <end position="606"/>
    </location>
</feature>
<reference evidence="8 9" key="1">
    <citation type="journal article" date="2023" name="Hortic Res">
        <title>Pangenome of water caltrop reveals structural variations and asymmetric subgenome divergence after allopolyploidization.</title>
        <authorList>
            <person name="Zhang X."/>
            <person name="Chen Y."/>
            <person name="Wang L."/>
            <person name="Yuan Y."/>
            <person name="Fang M."/>
            <person name="Shi L."/>
            <person name="Lu R."/>
            <person name="Comes H.P."/>
            <person name="Ma Y."/>
            <person name="Chen Y."/>
            <person name="Huang G."/>
            <person name="Zhou Y."/>
            <person name="Zheng Z."/>
            <person name="Qiu Y."/>
        </authorList>
    </citation>
    <scope>NUCLEOTIDE SEQUENCE [LARGE SCALE GENOMIC DNA]</scope>
    <source>
        <strain evidence="8">F231</strain>
    </source>
</reference>
<feature type="domain" description="WRKY" evidence="7">
    <location>
        <begin position="377"/>
        <end position="433"/>
    </location>
</feature>
<dbReference type="PROSITE" id="PS50811">
    <property type="entry name" value="WRKY"/>
    <property type="match status" value="2"/>
</dbReference>
<comment type="caution">
    <text evidence="8">The sequence shown here is derived from an EMBL/GenBank/DDBJ whole genome shotgun (WGS) entry which is preliminary data.</text>
</comment>
<dbReference type="Gene3D" id="2.20.25.80">
    <property type="entry name" value="WRKY domain"/>
    <property type="match status" value="2"/>
</dbReference>
<name>A0AAN7LGI4_TRANT</name>
<feature type="compositionally biased region" description="Polar residues" evidence="6">
    <location>
        <begin position="327"/>
        <end position="337"/>
    </location>
</feature>
<evidence type="ECO:0000259" key="7">
    <source>
        <dbReference type="PROSITE" id="PS50811"/>
    </source>
</evidence>
<comment type="subcellular location">
    <subcellularLocation>
        <location evidence="1">Nucleus</location>
    </subcellularLocation>
</comment>
<dbReference type="GO" id="GO:0005634">
    <property type="term" value="C:nucleus"/>
    <property type="evidence" value="ECO:0007669"/>
    <property type="project" value="UniProtKB-SubCell"/>
</dbReference>
<proteinExistence type="predicted"/>
<dbReference type="EMBL" id="JAXQNO010000016">
    <property type="protein sequence ID" value="KAK4782603.1"/>
    <property type="molecule type" value="Genomic_DNA"/>
</dbReference>
<feature type="compositionally biased region" description="Polar residues" evidence="6">
    <location>
        <begin position="447"/>
        <end position="473"/>
    </location>
</feature>
<evidence type="ECO:0000256" key="3">
    <source>
        <dbReference type="ARBA" id="ARBA00023125"/>
    </source>
</evidence>
<dbReference type="InterPro" id="IPR044810">
    <property type="entry name" value="WRKY_plant"/>
</dbReference>
<evidence type="ECO:0000256" key="6">
    <source>
        <dbReference type="SAM" id="MobiDB-lite"/>
    </source>
</evidence>
<evidence type="ECO:0000256" key="4">
    <source>
        <dbReference type="ARBA" id="ARBA00023163"/>
    </source>
</evidence>
<dbReference type="Proteomes" id="UP001346149">
    <property type="component" value="Unassembled WGS sequence"/>
</dbReference>
<dbReference type="SMART" id="SM00774">
    <property type="entry name" value="WRKY"/>
    <property type="match status" value="2"/>
</dbReference>
<evidence type="ECO:0000256" key="5">
    <source>
        <dbReference type="ARBA" id="ARBA00023242"/>
    </source>
</evidence>
<keyword evidence="9" id="KW-1185">Reference proteome</keyword>
<accession>A0AAN7LGI4</accession>
<dbReference type="SUPFAM" id="SSF118290">
    <property type="entry name" value="WRKY DNA-binding domain"/>
    <property type="match status" value="2"/>
</dbReference>
<organism evidence="8 9">
    <name type="scientific">Trapa natans</name>
    <name type="common">Water chestnut</name>
    <dbReference type="NCBI Taxonomy" id="22666"/>
    <lineage>
        <taxon>Eukaryota</taxon>
        <taxon>Viridiplantae</taxon>
        <taxon>Streptophyta</taxon>
        <taxon>Embryophyta</taxon>
        <taxon>Tracheophyta</taxon>
        <taxon>Spermatophyta</taxon>
        <taxon>Magnoliopsida</taxon>
        <taxon>eudicotyledons</taxon>
        <taxon>Gunneridae</taxon>
        <taxon>Pentapetalae</taxon>
        <taxon>rosids</taxon>
        <taxon>malvids</taxon>
        <taxon>Myrtales</taxon>
        <taxon>Lythraceae</taxon>
        <taxon>Trapa</taxon>
    </lineage>
</organism>
<protein>
    <recommendedName>
        <fullName evidence="7">WRKY domain-containing protein</fullName>
    </recommendedName>
</protein>
<feature type="region of interest" description="Disordered" evidence="6">
    <location>
        <begin position="275"/>
        <end position="380"/>
    </location>
</feature>
<dbReference type="GO" id="GO:0003700">
    <property type="term" value="F:DNA-binding transcription factor activity"/>
    <property type="evidence" value="ECO:0007669"/>
    <property type="project" value="InterPro"/>
</dbReference>
<feature type="region of interest" description="Disordered" evidence="6">
    <location>
        <begin position="107"/>
        <end position="127"/>
    </location>
</feature>
<dbReference type="Pfam" id="PF03106">
    <property type="entry name" value="WRKY"/>
    <property type="match status" value="2"/>
</dbReference>
<keyword evidence="5" id="KW-0539">Nucleus</keyword>
<dbReference type="InterPro" id="IPR003657">
    <property type="entry name" value="WRKY_dom"/>
</dbReference>